<gene>
    <name evidence="2" type="ORF">ACFPYL_05315</name>
</gene>
<reference evidence="3" key="1">
    <citation type="journal article" date="2019" name="Int. J. Syst. Evol. Microbiol.">
        <title>The Global Catalogue of Microorganisms (GCM) 10K type strain sequencing project: providing services to taxonomists for standard genome sequencing and annotation.</title>
        <authorList>
            <consortium name="The Broad Institute Genomics Platform"/>
            <consortium name="The Broad Institute Genome Sequencing Center for Infectious Disease"/>
            <person name="Wu L."/>
            <person name="Ma J."/>
        </authorList>
    </citation>
    <scope>NUCLEOTIDE SEQUENCE [LARGE SCALE GENOMIC DNA]</scope>
    <source>
        <strain evidence="3">CCUG 54522</strain>
    </source>
</reference>
<name>A0ABW1LFN2_9ACTN</name>
<dbReference type="PROSITE" id="PS51257">
    <property type="entry name" value="PROKAR_LIPOPROTEIN"/>
    <property type="match status" value="1"/>
</dbReference>
<dbReference type="Proteomes" id="UP001596135">
    <property type="component" value="Unassembled WGS sequence"/>
</dbReference>
<keyword evidence="3" id="KW-1185">Reference proteome</keyword>
<feature type="signal peptide" evidence="1">
    <location>
        <begin position="1"/>
        <end position="19"/>
    </location>
</feature>
<organism evidence="2 3">
    <name type="scientific">Nocardioides hankookensis</name>
    <dbReference type="NCBI Taxonomy" id="443157"/>
    <lineage>
        <taxon>Bacteria</taxon>
        <taxon>Bacillati</taxon>
        <taxon>Actinomycetota</taxon>
        <taxon>Actinomycetes</taxon>
        <taxon>Propionibacteriales</taxon>
        <taxon>Nocardioidaceae</taxon>
        <taxon>Nocardioides</taxon>
    </lineage>
</organism>
<dbReference type="EMBL" id="JBHSRJ010000003">
    <property type="protein sequence ID" value="MFC6042478.1"/>
    <property type="molecule type" value="Genomic_DNA"/>
</dbReference>
<dbReference type="RefSeq" id="WP_379151273.1">
    <property type="nucleotide sequence ID" value="NZ_JBHSRJ010000003.1"/>
</dbReference>
<proteinExistence type="predicted"/>
<sequence>MIRPTVAAVVSLCVAAVLVAGCTSDDSEGGDAPSAEASAALGAAAEAAAAPEGVAEALPALVSAAAAWPGHLPPQLSAAVLDALAAHPDALRAAYGPRSPGMPEPSADLDRAELEDAMAAAGSDVEAATAFRAAYLDYLATGLAQSLTSADVATWFDAQQEAETVWLDPSADVIAAVESGCAADECFDRVGDAMDQAQAVVDEAAYDAMPDALVPASMVRAGQRVPMVQWTDRMSDDWRRLEDSTPLPEIADRIEAAVARVQQASGA</sequence>
<evidence type="ECO:0008006" key="4">
    <source>
        <dbReference type="Google" id="ProtNLM"/>
    </source>
</evidence>
<evidence type="ECO:0000256" key="1">
    <source>
        <dbReference type="SAM" id="SignalP"/>
    </source>
</evidence>
<protein>
    <recommendedName>
        <fullName evidence="4">DUF4439 domain-containing protein</fullName>
    </recommendedName>
</protein>
<evidence type="ECO:0000313" key="2">
    <source>
        <dbReference type="EMBL" id="MFC6042478.1"/>
    </source>
</evidence>
<feature type="chain" id="PRO_5046439397" description="DUF4439 domain-containing protein" evidence="1">
    <location>
        <begin position="20"/>
        <end position="267"/>
    </location>
</feature>
<comment type="caution">
    <text evidence="2">The sequence shown here is derived from an EMBL/GenBank/DDBJ whole genome shotgun (WGS) entry which is preliminary data.</text>
</comment>
<keyword evidence="1" id="KW-0732">Signal</keyword>
<evidence type="ECO:0000313" key="3">
    <source>
        <dbReference type="Proteomes" id="UP001596135"/>
    </source>
</evidence>
<accession>A0ABW1LFN2</accession>